<evidence type="ECO:0000313" key="1">
    <source>
        <dbReference type="EMBL" id="MEA1303949.1"/>
    </source>
</evidence>
<keyword evidence="1" id="KW-0808">Transferase</keyword>
<dbReference type="RefSeq" id="WP_322911555.1">
    <property type="nucleotide sequence ID" value="NZ_JAXBCZ010000001.1"/>
</dbReference>
<evidence type="ECO:0000313" key="2">
    <source>
        <dbReference type="Proteomes" id="UP001289581"/>
    </source>
</evidence>
<organism evidence="1 2">
    <name type="scientific">Actinomyces oris</name>
    <dbReference type="NCBI Taxonomy" id="544580"/>
    <lineage>
        <taxon>Bacteria</taxon>
        <taxon>Bacillati</taxon>
        <taxon>Actinomycetota</taxon>
        <taxon>Actinomycetes</taxon>
        <taxon>Actinomycetales</taxon>
        <taxon>Actinomycetaceae</taxon>
        <taxon>Actinomyces</taxon>
    </lineage>
</organism>
<dbReference type="GO" id="GO:0016740">
    <property type="term" value="F:transferase activity"/>
    <property type="evidence" value="ECO:0007669"/>
    <property type="project" value="UniProtKB-KW"/>
</dbReference>
<dbReference type="Gene3D" id="3.10.450.620">
    <property type="entry name" value="JHP933, nucleotidyltransferase-like core domain"/>
    <property type="match status" value="1"/>
</dbReference>
<accession>A0AAW9KSV8</accession>
<dbReference type="AlphaFoldDB" id="A0AAW9KSV8"/>
<dbReference type="Proteomes" id="UP001289581">
    <property type="component" value="Unassembled WGS sequence"/>
</dbReference>
<reference evidence="1 2" key="1">
    <citation type="submission" date="2023-06" db="EMBL/GenBank/DDBJ databases">
        <title>Actinomyces orist ORNL 0101 HMT-893 genome.</title>
        <authorList>
            <person name="Johnston C.D."/>
            <person name="Chen T."/>
            <person name="Dewhirst F.E."/>
        </authorList>
    </citation>
    <scope>NUCLEOTIDE SEQUENCE [LARGE SCALE GENOMIC DNA]</scope>
    <source>
        <strain evidence="1 2">ORNL 0101</strain>
    </source>
</reference>
<dbReference type="EMBL" id="JAXBCZ010000001">
    <property type="protein sequence ID" value="MEA1303949.1"/>
    <property type="molecule type" value="Genomic_DNA"/>
</dbReference>
<dbReference type="InterPro" id="IPR014942">
    <property type="entry name" value="AbiEii"/>
</dbReference>
<dbReference type="Gene3D" id="1.20.58.1790">
    <property type="entry name" value="JHP933, helical tail domain"/>
    <property type="match status" value="1"/>
</dbReference>
<name>A0AAW9KSV8_9ACTO</name>
<sequence>MRAIAQELTSRTGDAFILKGGTALLLAYDLPRFSIDLDFDGRSPSVDLTESIQAGAAAAQLPVHSLREAKHTPTVHRQMLHYRDDVMRPLKIEVSYRQAQQIDEDDVTTINGIRTYRLEKLASLKIDALVNRTKARDIFDTSFLLHRYPEAISDDDLTRIDQLIDLIGLNDLEAIMQDDDILNRFDLTHVAVSLVENVLKMRRERGGG</sequence>
<gene>
    <name evidence="1" type="ORF">QU665_02435</name>
</gene>
<keyword evidence="2" id="KW-1185">Reference proteome</keyword>
<dbReference type="Pfam" id="PF08843">
    <property type="entry name" value="AbiEii"/>
    <property type="match status" value="1"/>
</dbReference>
<protein>
    <submittedName>
        <fullName evidence="1">Nucleotidyl transferase AbiEii/AbiGii toxin family protein</fullName>
    </submittedName>
</protein>
<comment type="caution">
    <text evidence="1">The sequence shown here is derived from an EMBL/GenBank/DDBJ whole genome shotgun (WGS) entry which is preliminary data.</text>
</comment>
<proteinExistence type="predicted"/>